<evidence type="ECO:0000313" key="2">
    <source>
        <dbReference type="Proteomes" id="UP001057375"/>
    </source>
</evidence>
<feature type="non-terminal residue" evidence="1">
    <location>
        <position position="1"/>
    </location>
</feature>
<accession>A0ABQ5K1K3</accession>
<proteinExistence type="predicted"/>
<organism evidence="1 2">
    <name type="scientific">Aduncisulcus paluster</name>
    <dbReference type="NCBI Taxonomy" id="2918883"/>
    <lineage>
        <taxon>Eukaryota</taxon>
        <taxon>Metamonada</taxon>
        <taxon>Carpediemonas-like organisms</taxon>
        <taxon>Aduncisulcus</taxon>
    </lineage>
</organism>
<comment type="caution">
    <text evidence="1">The sequence shown here is derived from an EMBL/GenBank/DDBJ whole genome shotgun (WGS) entry which is preliminary data.</text>
</comment>
<dbReference type="Proteomes" id="UP001057375">
    <property type="component" value="Unassembled WGS sequence"/>
</dbReference>
<gene>
    <name evidence="1" type="ORF">ADUPG1_012103</name>
</gene>
<evidence type="ECO:0008006" key="3">
    <source>
        <dbReference type="Google" id="ProtNLM"/>
    </source>
</evidence>
<dbReference type="EMBL" id="BQXS01012399">
    <property type="protein sequence ID" value="GKT22382.1"/>
    <property type="molecule type" value="Genomic_DNA"/>
</dbReference>
<reference evidence="1" key="1">
    <citation type="submission" date="2022-03" db="EMBL/GenBank/DDBJ databases">
        <title>Draft genome sequence of Aduncisulcus paluster, a free-living microaerophilic Fornicata.</title>
        <authorList>
            <person name="Yuyama I."/>
            <person name="Kume K."/>
            <person name="Tamura T."/>
            <person name="Inagaki Y."/>
            <person name="Hashimoto T."/>
        </authorList>
    </citation>
    <scope>NUCLEOTIDE SEQUENCE</scope>
    <source>
        <strain evidence="1">NY0171</strain>
    </source>
</reference>
<keyword evidence="2" id="KW-1185">Reference proteome</keyword>
<name>A0ABQ5K1K3_9EUKA</name>
<evidence type="ECO:0000313" key="1">
    <source>
        <dbReference type="EMBL" id="GKT22382.1"/>
    </source>
</evidence>
<protein>
    <recommendedName>
        <fullName evidence="3">Maturase K</fullName>
    </recommendedName>
</protein>
<sequence length="102" mass="11764">LALFDSENSLELVTNGRKHIWMLKKIYNVSMAHDPSSTSCIVEESWDSLCSALFYDLLLYPFGQTKPRNFNHIPSNPKIFLYSMPHSIGELPFSFNMLRSSF</sequence>